<evidence type="ECO:0000259" key="1">
    <source>
        <dbReference type="Pfam" id="PF13643"/>
    </source>
</evidence>
<name>A0A6G1WTP4_9HYPH</name>
<accession>A0A6G1WTP4</accession>
<evidence type="ECO:0000313" key="2">
    <source>
        <dbReference type="EMBL" id="MQW73114.1"/>
    </source>
</evidence>
<protein>
    <submittedName>
        <fullName evidence="2">DUF4145 domain-containing protein</fullName>
    </submittedName>
</protein>
<sequence length="230" mass="25381">MFATSLAAGRSNVSWWNTGEGSGSQTYNRKPRIDLVTCGFCGEAGKFEFAQKLEKKNSTGKILHYDTLKCDQCGNYTFAFWSIGDSGLQGIHQLPYLRKTTRWPDYWPADVGRYWLQAKRNVEASNWDAAALMARSAVQLAIRRAGASGKSLFGEINDLGSKGLLPPIMVEWAHEVRELGNENAHPTPDAAGTTSKDAIAVVEYLSMLLKILFDLPHQIASRRGEPATTP</sequence>
<gene>
    <name evidence="2" type="ORF">GHJ91_29530</name>
</gene>
<reference evidence="2" key="1">
    <citation type="journal article" date="2013" name="Genome Biol.">
        <title>Comparative genomics of the core and accessory genomes of 48 Sinorhizobium strains comprising five genospecies.</title>
        <authorList>
            <person name="Sugawara M."/>
            <person name="Epstein B."/>
            <person name="Badgley B.D."/>
            <person name="Unno T."/>
            <person name="Xu L."/>
            <person name="Reese J."/>
            <person name="Gyaneshwar P."/>
            <person name="Denny R."/>
            <person name="Mudge J."/>
            <person name="Bharti A.K."/>
            <person name="Farmer A.D."/>
            <person name="May G.D."/>
            <person name="Woodward J.E."/>
            <person name="Medigue C."/>
            <person name="Vallenet D."/>
            <person name="Lajus A."/>
            <person name="Rouy Z."/>
            <person name="Martinez-Vaz B."/>
            <person name="Tiffin P."/>
            <person name="Young N.D."/>
            <person name="Sadowsky M.J."/>
        </authorList>
    </citation>
    <scope>NUCLEOTIDE SEQUENCE</scope>
    <source>
        <strain evidence="2">M1</strain>
    </source>
</reference>
<dbReference type="Pfam" id="PF13643">
    <property type="entry name" value="DUF4145"/>
    <property type="match status" value="1"/>
</dbReference>
<dbReference type="InterPro" id="IPR025285">
    <property type="entry name" value="DUF4145"/>
</dbReference>
<organism evidence="2">
    <name type="scientific">Sinorhizobium medicae</name>
    <dbReference type="NCBI Taxonomy" id="110321"/>
    <lineage>
        <taxon>Bacteria</taxon>
        <taxon>Pseudomonadati</taxon>
        <taxon>Pseudomonadota</taxon>
        <taxon>Alphaproteobacteria</taxon>
        <taxon>Hyphomicrobiales</taxon>
        <taxon>Rhizobiaceae</taxon>
        <taxon>Sinorhizobium/Ensifer group</taxon>
        <taxon>Sinorhizobium</taxon>
    </lineage>
</organism>
<comment type="caution">
    <text evidence="2">The sequence shown here is derived from an EMBL/GenBank/DDBJ whole genome shotgun (WGS) entry which is preliminary data.</text>
</comment>
<dbReference type="AlphaFoldDB" id="A0A6G1WTP4"/>
<feature type="domain" description="DUF4145" evidence="1">
    <location>
        <begin position="126"/>
        <end position="204"/>
    </location>
</feature>
<proteinExistence type="predicted"/>
<dbReference type="EMBL" id="WISB01000188">
    <property type="protein sequence ID" value="MQW73114.1"/>
    <property type="molecule type" value="Genomic_DNA"/>
</dbReference>